<evidence type="ECO:0000259" key="1">
    <source>
        <dbReference type="Pfam" id="PF00102"/>
    </source>
</evidence>
<dbReference type="InterPro" id="IPR029021">
    <property type="entry name" value="Prot-tyrosine_phosphatase-like"/>
</dbReference>
<feature type="domain" description="Tyrosine-protein phosphatase" evidence="1">
    <location>
        <begin position="4"/>
        <end position="101"/>
    </location>
</feature>
<evidence type="ECO:0000313" key="3">
    <source>
        <dbReference type="WBParaSite" id="SVE_1828600.1"/>
    </source>
</evidence>
<accession>A0A0K0G0Q0</accession>
<dbReference type="STRING" id="75913.A0A0K0G0Q0"/>
<dbReference type="Gene3D" id="3.90.190.10">
    <property type="entry name" value="Protein tyrosine phosphatase superfamily"/>
    <property type="match status" value="1"/>
</dbReference>
<dbReference type="WBParaSite" id="SVE_1828600.1">
    <property type="protein sequence ID" value="SVE_1828600.1"/>
    <property type="gene ID" value="SVE_1828600"/>
</dbReference>
<dbReference type="SUPFAM" id="SSF52799">
    <property type="entry name" value="(Phosphotyrosine protein) phosphatases II"/>
    <property type="match status" value="1"/>
</dbReference>
<sequence>MLDMILRYNITVVVILVKPEKAYGEKKKWVPYFPEKDQSFEAKNFSVSKLNFKELDENFITEMEYNLKNKKNNSEMQFTLLHYQGRSDNSVSTKHKSIYSLDKRIIN</sequence>
<dbReference type="Pfam" id="PF00102">
    <property type="entry name" value="Y_phosphatase"/>
    <property type="match status" value="1"/>
</dbReference>
<protein>
    <submittedName>
        <fullName evidence="3">Tyrosine-protein phosphatase domain-containing protein</fullName>
    </submittedName>
</protein>
<name>A0A0K0G0Q0_STRVS</name>
<dbReference type="InterPro" id="IPR000242">
    <property type="entry name" value="PTP_cat"/>
</dbReference>
<reference evidence="3" key="2">
    <citation type="submission" date="2015-08" db="UniProtKB">
        <authorList>
            <consortium name="WormBaseParasite"/>
        </authorList>
    </citation>
    <scope>IDENTIFICATION</scope>
</reference>
<reference evidence="2" key="1">
    <citation type="submission" date="2014-07" db="EMBL/GenBank/DDBJ databases">
        <authorList>
            <person name="Martin A.A"/>
            <person name="De Silva N."/>
        </authorList>
    </citation>
    <scope>NUCLEOTIDE SEQUENCE</scope>
</reference>
<evidence type="ECO:0000313" key="2">
    <source>
        <dbReference type="Proteomes" id="UP000035680"/>
    </source>
</evidence>
<dbReference type="AlphaFoldDB" id="A0A0K0G0Q0"/>
<organism evidence="2 3">
    <name type="scientific">Strongyloides venezuelensis</name>
    <name type="common">Threadworm</name>
    <dbReference type="NCBI Taxonomy" id="75913"/>
    <lineage>
        <taxon>Eukaryota</taxon>
        <taxon>Metazoa</taxon>
        <taxon>Ecdysozoa</taxon>
        <taxon>Nematoda</taxon>
        <taxon>Chromadorea</taxon>
        <taxon>Rhabditida</taxon>
        <taxon>Tylenchina</taxon>
        <taxon>Panagrolaimomorpha</taxon>
        <taxon>Strongyloidoidea</taxon>
        <taxon>Strongyloididae</taxon>
        <taxon>Strongyloides</taxon>
    </lineage>
</organism>
<dbReference type="GO" id="GO:0004725">
    <property type="term" value="F:protein tyrosine phosphatase activity"/>
    <property type="evidence" value="ECO:0007669"/>
    <property type="project" value="InterPro"/>
</dbReference>
<keyword evidence="2" id="KW-1185">Reference proteome</keyword>
<dbReference type="Proteomes" id="UP000035680">
    <property type="component" value="Unassembled WGS sequence"/>
</dbReference>
<proteinExistence type="predicted"/>